<protein>
    <submittedName>
        <fullName evidence="1">Gut esterase</fullName>
    </submittedName>
</protein>
<evidence type="ECO:0000313" key="2">
    <source>
        <dbReference type="Proteomes" id="UP000585474"/>
    </source>
</evidence>
<dbReference type="OrthoDB" id="4892at2759"/>
<accession>A0A7J0EPE6</accession>
<evidence type="ECO:0000313" key="1">
    <source>
        <dbReference type="EMBL" id="GFY88066.1"/>
    </source>
</evidence>
<dbReference type="InterPro" id="IPR010765">
    <property type="entry name" value="DUF1350"/>
</dbReference>
<sequence length="136" mass="15625">MHHHQHCPWDAEIDARCFMKAVESRRLIESVAPVVESRLWKLVWTIRGAWVLKPRNSKPRSVVHFVGGIFVGAAPQLTYRLFLEGLSEKGVLVIATPYASGFDHFFIADDVQLKFDRYKIFPLLGLDILWDLSSTF</sequence>
<gene>
    <name evidence="1" type="ORF">Acr_06g0000060</name>
</gene>
<proteinExistence type="predicted"/>
<reference evidence="1 2" key="1">
    <citation type="submission" date="2019-07" db="EMBL/GenBank/DDBJ databases">
        <title>De Novo Assembly of kiwifruit Actinidia rufa.</title>
        <authorList>
            <person name="Sugita-Konishi S."/>
            <person name="Sato K."/>
            <person name="Mori E."/>
            <person name="Abe Y."/>
            <person name="Kisaki G."/>
            <person name="Hamano K."/>
            <person name="Suezawa K."/>
            <person name="Otani M."/>
            <person name="Fukuda T."/>
            <person name="Manabe T."/>
            <person name="Gomi K."/>
            <person name="Tabuchi M."/>
            <person name="Akimitsu K."/>
            <person name="Kataoka I."/>
        </authorList>
    </citation>
    <scope>NUCLEOTIDE SEQUENCE [LARGE SCALE GENOMIC DNA]</scope>
    <source>
        <strain evidence="2">cv. Fuchu</strain>
    </source>
</reference>
<name>A0A7J0EPE6_9ERIC</name>
<keyword evidence="2" id="KW-1185">Reference proteome</keyword>
<dbReference type="Pfam" id="PF07082">
    <property type="entry name" value="DUF1350"/>
    <property type="match status" value="1"/>
</dbReference>
<comment type="caution">
    <text evidence="1">The sequence shown here is derived from an EMBL/GenBank/DDBJ whole genome shotgun (WGS) entry which is preliminary data.</text>
</comment>
<dbReference type="PANTHER" id="PTHR34127">
    <property type="entry name" value="OS04G0405600 PROTEIN"/>
    <property type="match status" value="1"/>
</dbReference>
<dbReference type="AlphaFoldDB" id="A0A7J0EPE6"/>
<dbReference type="Proteomes" id="UP000585474">
    <property type="component" value="Unassembled WGS sequence"/>
</dbReference>
<organism evidence="1 2">
    <name type="scientific">Actinidia rufa</name>
    <dbReference type="NCBI Taxonomy" id="165716"/>
    <lineage>
        <taxon>Eukaryota</taxon>
        <taxon>Viridiplantae</taxon>
        <taxon>Streptophyta</taxon>
        <taxon>Embryophyta</taxon>
        <taxon>Tracheophyta</taxon>
        <taxon>Spermatophyta</taxon>
        <taxon>Magnoliopsida</taxon>
        <taxon>eudicotyledons</taxon>
        <taxon>Gunneridae</taxon>
        <taxon>Pentapetalae</taxon>
        <taxon>asterids</taxon>
        <taxon>Ericales</taxon>
        <taxon>Actinidiaceae</taxon>
        <taxon>Actinidia</taxon>
    </lineage>
</organism>
<dbReference type="PANTHER" id="PTHR34127:SF1">
    <property type="entry name" value="OS04G0405600 PROTEIN"/>
    <property type="match status" value="1"/>
</dbReference>
<dbReference type="EMBL" id="BJWL01000006">
    <property type="protein sequence ID" value="GFY88066.1"/>
    <property type="molecule type" value="Genomic_DNA"/>
</dbReference>